<gene>
    <name evidence="1" type="ORF">SCF082_LOCUS22717</name>
</gene>
<accession>A0ABP0LHQ9</accession>
<comment type="caution">
    <text evidence="1">The sequence shown here is derived from an EMBL/GenBank/DDBJ whole genome shotgun (WGS) entry which is preliminary data.</text>
</comment>
<evidence type="ECO:0000313" key="1">
    <source>
        <dbReference type="EMBL" id="CAK9038680.1"/>
    </source>
</evidence>
<dbReference type="EMBL" id="CAXAMM010016347">
    <property type="protein sequence ID" value="CAK9038680.1"/>
    <property type="molecule type" value="Genomic_DNA"/>
</dbReference>
<reference evidence="1 2" key="1">
    <citation type="submission" date="2024-02" db="EMBL/GenBank/DDBJ databases">
        <authorList>
            <person name="Chen Y."/>
            <person name="Shah S."/>
            <person name="Dougan E. K."/>
            <person name="Thang M."/>
            <person name="Chan C."/>
        </authorList>
    </citation>
    <scope>NUCLEOTIDE SEQUENCE [LARGE SCALE GENOMIC DNA]</scope>
</reference>
<keyword evidence="2" id="KW-1185">Reference proteome</keyword>
<dbReference type="Gene3D" id="3.40.50.150">
    <property type="entry name" value="Vaccinia Virus protein VP39"/>
    <property type="match status" value="1"/>
</dbReference>
<proteinExistence type="predicted"/>
<dbReference type="InterPro" id="IPR029063">
    <property type="entry name" value="SAM-dependent_MTases_sf"/>
</dbReference>
<dbReference type="SUPFAM" id="SSF53335">
    <property type="entry name" value="S-adenosyl-L-methionine-dependent methyltransferases"/>
    <property type="match status" value="1"/>
</dbReference>
<organism evidence="1 2">
    <name type="scientific">Durusdinium trenchii</name>
    <dbReference type="NCBI Taxonomy" id="1381693"/>
    <lineage>
        <taxon>Eukaryota</taxon>
        <taxon>Sar</taxon>
        <taxon>Alveolata</taxon>
        <taxon>Dinophyceae</taxon>
        <taxon>Suessiales</taxon>
        <taxon>Symbiodiniaceae</taxon>
        <taxon>Durusdinium</taxon>
    </lineage>
</organism>
<evidence type="ECO:0000313" key="2">
    <source>
        <dbReference type="Proteomes" id="UP001642464"/>
    </source>
</evidence>
<protein>
    <submittedName>
        <fullName evidence="1">PABC domain-containing protein</fullName>
    </submittedName>
</protein>
<sequence length="191" mass="21181">MGKRRGVNDVAFKTHEAYYDGVRDEFNALLIENVPNYQISLVQQRLGPKWQTKHAVIDPRNFGIPCARSRLYVLAWRRDSVRWRQDVDLAEALDILSARTVAGAAACFWKNDLPPSSLTPAQEHQRFLSPLEMLASQLLPVLPAQARSCGGRKLDVQDVPPTQLAKMAGNSMSAPCVAAMLAVAMLALELK</sequence>
<name>A0ABP0LHQ9_9DINO</name>
<dbReference type="Proteomes" id="UP001642464">
    <property type="component" value="Unassembled WGS sequence"/>
</dbReference>